<dbReference type="Gene3D" id="1.10.287.130">
    <property type="match status" value="1"/>
</dbReference>
<evidence type="ECO:0000256" key="3">
    <source>
        <dbReference type="ARBA" id="ARBA00012438"/>
    </source>
</evidence>
<dbReference type="SUPFAM" id="SSF55874">
    <property type="entry name" value="ATPase domain of HSP90 chaperone/DNA topoisomerase II/histidine kinase"/>
    <property type="match status" value="1"/>
</dbReference>
<keyword evidence="13 14" id="KW-0472">Membrane</keyword>
<feature type="domain" description="Histidine kinase" evidence="15">
    <location>
        <begin position="163"/>
        <end position="380"/>
    </location>
</feature>
<protein>
    <recommendedName>
        <fullName evidence="3">histidine kinase</fullName>
        <ecNumber evidence="3">2.7.13.3</ecNumber>
    </recommendedName>
</protein>
<dbReference type="PRINTS" id="PR00344">
    <property type="entry name" value="BCTRLSENSOR"/>
</dbReference>
<dbReference type="InterPro" id="IPR003594">
    <property type="entry name" value="HATPase_dom"/>
</dbReference>
<dbReference type="InterPro" id="IPR036890">
    <property type="entry name" value="HATPase_C_sf"/>
</dbReference>
<organism evidence="16 17">
    <name type="scientific">Agrilactobacillus yilanensis</name>
    <dbReference type="NCBI Taxonomy" id="2485997"/>
    <lineage>
        <taxon>Bacteria</taxon>
        <taxon>Bacillati</taxon>
        <taxon>Bacillota</taxon>
        <taxon>Bacilli</taxon>
        <taxon>Lactobacillales</taxon>
        <taxon>Lactobacillaceae</taxon>
        <taxon>Agrilactobacillus</taxon>
    </lineage>
</organism>
<evidence type="ECO:0000259" key="15">
    <source>
        <dbReference type="PROSITE" id="PS50109"/>
    </source>
</evidence>
<evidence type="ECO:0000256" key="9">
    <source>
        <dbReference type="ARBA" id="ARBA00022777"/>
    </source>
</evidence>
<dbReference type="Pfam" id="PF02518">
    <property type="entry name" value="HATPase_c"/>
    <property type="match status" value="1"/>
</dbReference>
<evidence type="ECO:0000256" key="14">
    <source>
        <dbReference type="SAM" id="Phobius"/>
    </source>
</evidence>
<evidence type="ECO:0000256" key="12">
    <source>
        <dbReference type="ARBA" id="ARBA00023012"/>
    </source>
</evidence>
<gene>
    <name evidence="16" type="ORF">ACFQ5M_10025</name>
</gene>
<evidence type="ECO:0000256" key="11">
    <source>
        <dbReference type="ARBA" id="ARBA00022989"/>
    </source>
</evidence>
<comment type="subcellular location">
    <subcellularLocation>
        <location evidence="2">Cell membrane</location>
        <topology evidence="2">Multi-pass membrane protein</topology>
    </subcellularLocation>
</comment>
<keyword evidence="6" id="KW-0808">Transferase</keyword>
<dbReference type="CDD" id="cd00075">
    <property type="entry name" value="HATPase"/>
    <property type="match status" value="1"/>
</dbReference>
<dbReference type="InterPro" id="IPR005467">
    <property type="entry name" value="His_kinase_dom"/>
</dbReference>
<evidence type="ECO:0000256" key="10">
    <source>
        <dbReference type="ARBA" id="ARBA00022840"/>
    </source>
</evidence>
<comment type="caution">
    <text evidence="16">The sequence shown here is derived from an EMBL/GenBank/DDBJ whole genome shotgun (WGS) entry which is preliminary data.</text>
</comment>
<dbReference type="Gene3D" id="3.30.565.10">
    <property type="entry name" value="Histidine kinase-like ATPase, C-terminal domain"/>
    <property type="match status" value="1"/>
</dbReference>
<dbReference type="InterPro" id="IPR050398">
    <property type="entry name" value="HssS/ArlS-like"/>
</dbReference>
<comment type="catalytic activity">
    <reaction evidence="1">
        <text>ATP + protein L-histidine = ADP + protein N-phospho-L-histidine.</text>
        <dbReference type="EC" id="2.7.13.3"/>
    </reaction>
</comment>
<keyword evidence="5" id="KW-0597">Phosphoprotein</keyword>
<keyword evidence="8" id="KW-0547">Nucleotide-binding</keyword>
<dbReference type="SMART" id="SM00387">
    <property type="entry name" value="HATPase_c"/>
    <property type="match status" value="1"/>
</dbReference>
<evidence type="ECO:0000313" key="16">
    <source>
        <dbReference type="EMBL" id="MFD1672436.1"/>
    </source>
</evidence>
<evidence type="ECO:0000313" key="17">
    <source>
        <dbReference type="Proteomes" id="UP001597267"/>
    </source>
</evidence>
<dbReference type="EC" id="2.7.13.3" evidence="3"/>
<evidence type="ECO:0000256" key="7">
    <source>
        <dbReference type="ARBA" id="ARBA00022692"/>
    </source>
</evidence>
<evidence type="ECO:0000256" key="4">
    <source>
        <dbReference type="ARBA" id="ARBA00022475"/>
    </source>
</evidence>
<keyword evidence="12" id="KW-0902">Two-component regulatory system</keyword>
<dbReference type="SMART" id="SM00388">
    <property type="entry name" value="HisKA"/>
    <property type="match status" value="1"/>
</dbReference>
<dbReference type="PROSITE" id="PS50109">
    <property type="entry name" value="HIS_KIN"/>
    <property type="match status" value="1"/>
</dbReference>
<dbReference type="CDD" id="cd00082">
    <property type="entry name" value="HisKA"/>
    <property type="match status" value="1"/>
</dbReference>
<keyword evidence="11 14" id="KW-1133">Transmembrane helix</keyword>
<dbReference type="SUPFAM" id="SSF47384">
    <property type="entry name" value="Homodimeric domain of signal transducing histidine kinase"/>
    <property type="match status" value="1"/>
</dbReference>
<feature type="transmembrane region" description="Helical" evidence="14">
    <location>
        <begin position="72"/>
        <end position="93"/>
    </location>
</feature>
<name>A0ABW4J7U3_9LACO</name>
<evidence type="ECO:0000256" key="2">
    <source>
        <dbReference type="ARBA" id="ARBA00004651"/>
    </source>
</evidence>
<dbReference type="InterPro" id="IPR004358">
    <property type="entry name" value="Sig_transdc_His_kin-like_C"/>
</dbReference>
<evidence type="ECO:0000256" key="1">
    <source>
        <dbReference type="ARBA" id="ARBA00000085"/>
    </source>
</evidence>
<proteinExistence type="predicted"/>
<sequence length="401" mass="45684">MQAEKVYKKIVLTAKEKSELIVEGIITVGLLLVFELALILLVNQAFNTSFSGSLSLIRVIVTADTWRFHWGLWRLLFFVVLLLVNGLIVYWRLMRRYRQIQMRHVISELHYIADSHFDHRIEFKVGSDLQKVIDSINALVESTSRSINEERRIERSKDELITNVSHDIRTPLTSVIGYLGLIEDGQYKNEAELVKYTRTAYVKSKQMKVLVDDLFEFTKIQQTATSMSYASINMTNMLAQLAAGYELEAQKSNIHIITTTRPDPLMMDADPEKLSRVFNNLIINAFKYGEGATELLIEARQSNSEVIIQISNDGKMIPKADLAHLFDRFYRVESSRSHETGGSGLGLAIAQSIVALHGGYIYAVSRNERTRFIMHLPLKHGARLIKPENVAARDAKFLNHV</sequence>
<keyword evidence="7 14" id="KW-0812">Transmembrane</keyword>
<evidence type="ECO:0000256" key="5">
    <source>
        <dbReference type="ARBA" id="ARBA00022553"/>
    </source>
</evidence>
<dbReference type="InterPro" id="IPR003661">
    <property type="entry name" value="HisK_dim/P_dom"/>
</dbReference>
<dbReference type="RefSeq" id="WP_225423593.1">
    <property type="nucleotide sequence ID" value="NZ_JBHTOP010000026.1"/>
</dbReference>
<evidence type="ECO:0000256" key="8">
    <source>
        <dbReference type="ARBA" id="ARBA00022741"/>
    </source>
</evidence>
<dbReference type="Proteomes" id="UP001597267">
    <property type="component" value="Unassembled WGS sequence"/>
</dbReference>
<dbReference type="PANTHER" id="PTHR45528:SF1">
    <property type="entry name" value="SENSOR HISTIDINE KINASE CPXA"/>
    <property type="match status" value="1"/>
</dbReference>
<keyword evidence="10" id="KW-0067">ATP-binding</keyword>
<dbReference type="EMBL" id="JBHTOP010000026">
    <property type="protein sequence ID" value="MFD1672436.1"/>
    <property type="molecule type" value="Genomic_DNA"/>
</dbReference>
<keyword evidence="17" id="KW-1185">Reference proteome</keyword>
<dbReference type="Pfam" id="PF00512">
    <property type="entry name" value="HisKA"/>
    <property type="match status" value="1"/>
</dbReference>
<dbReference type="PANTHER" id="PTHR45528">
    <property type="entry name" value="SENSOR HISTIDINE KINASE CPXA"/>
    <property type="match status" value="1"/>
</dbReference>
<reference evidence="17" key="1">
    <citation type="journal article" date="2019" name="Int. J. Syst. Evol. Microbiol.">
        <title>The Global Catalogue of Microorganisms (GCM) 10K type strain sequencing project: providing services to taxonomists for standard genome sequencing and annotation.</title>
        <authorList>
            <consortium name="The Broad Institute Genomics Platform"/>
            <consortium name="The Broad Institute Genome Sequencing Center for Infectious Disease"/>
            <person name="Wu L."/>
            <person name="Ma J."/>
        </authorList>
    </citation>
    <scope>NUCLEOTIDE SEQUENCE [LARGE SCALE GENOMIC DNA]</scope>
    <source>
        <strain evidence="17">CCM 8896</strain>
    </source>
</reference>
<evidence type="ECO:0000256" key="6">
    <source>
        <dbReference type="ARBA" id="ARBA00022679"/>
    </source>
</evidence>
<keyword evidence="4" id="KW-1003">Cell membrane</keyword>
<feature type="transmembrane region" description="Helical" evidence="14">
    <location>
        <begin position="20"/>
        <end position="42"/>
    </location>
</feature>
<evidence type="ECO:0000256" key="13">
    <source>
        <dbReference type="ARBA" id="ARBA00023136"/>
    </source>
</evidence>
<dbReference type="InterPro" id="IPR036097">
    <property type="entry name" value="HisK_dim/P_sf"/>
</dbReference>
<accession>A0ABW4J7U3</accession>
<dbReference type="GO" id="GO:0016301">
    <property type="term" value="F:kinase activity"/>
    <property type="evidence" value="ECO:0007669"/>
    <property type="project" value="UniProtKB-KW"/>
</dbReference>
<keyword evidence="9 16" id="KW-0418">Kinase</keyword>